<organism evidence="1 2">
    <name type="scientific">Linum trigynum</name>
    <dbReference type="NCBI Taxonomy" id="586398"/>
    <lineage>
        <taxon>Eukaryota</taxon>
        <taxon>Viridiplantae</taxon>
        <taxon>Streptophyta</taxon>
        <taxon>Embryophyta</taxon>
        <taxon>Tracheophyta</taxon>
        <taxon>Spermatophyta</taxon>
        <taxon>Magnoliopsida</taxon>
        <taxon>eudicotyledons</taxon>
        <taxon>Gunneridae</taxon>
        <taxon>Pentapetalae</taxon>
        <taxon>rosids</taxon>
        <taxon>fabids</taxon>
        <taxon>Malpighiales</taxon>
        <taxon>Linaceae</taxon>
        <taxon>Linum</taxon>
    </lineage>
</organism>
<dbReference type="Proteomes" id="UP001497516">
    <property type="component" value="Chromosome 4"/>
</dbReference>
<reference evidence="1 2" key="1">
    <citation type="submission" date="2024-04" db="EMBL/GenBank/DDBJ databases">
        <authorList>
            <person name="Fracassetti M."/>
        </authorList>
    </citation>
    <scope>NUCLEOTIDE SEQUENCE [LARGE SCALE GENOMIC DNA]</scope>
</reference>
<dbReference type="AlphaFoldDB" id="A0AAV2E3C4"/>
<dbReference type="EMBL" id="OZ034817">
    <property type="protein sequence ID" value="CAL1380319.1"/>
    <property type="molecule type" value="Genomic_DNA"/>
</dbReference>
<protein>
    <submittedName>
        <fullName evidence="1">Uncharacterized protein</fullName>
    </submittedName>
</protein>
<proteinExistence type="predicted"/>
<sequence length="116" mass="13407">MVDTRGKKKIKEVEPSRVANRIVLSWIRYRDLSKNRKIPMMGIYSGIWDVPTRGSSAPVLLTRRYTTILVMISCEAPDFGTVIEHPYDDHLDLLLGLRGLLREYDEATLYQPPPQY</sequence>
<evidence type="ECO:0000313" key="1">
    <source>
        <dbReference type="EMBL" id="CAL1380319.1"/>
    </source>
</evidence>
<evidence type="ECO:0000313" key="2">
    <source>
        <dbReference type="Proteomes" id="UP001497516"/>
    </source>
</evidence>
<accession>A0AAV2E3C4</accession>
<gene>
    <name evidence="1" type="ORF">LTRI10_LOCUS21773</name>
</gene>
<keyword evidence="2" id="KW-1185">Reference proteome</keyword>
<name>A0AAV2E3C4_9ROSI</name>